<feature type="compositionally biased region" description="Basic and acidic residues" evidence="1">
    <location>
        <begin position="23"/>
        <end position="32"/>
    </location>
</feature>
<proteinExistence type="predicted"/>
<evidence type="ECO:0000313" key="3">
    <source>
        <dbReference type="Proteomes" id="UP001590950"/>
    </source>
</evidence>
<protein>
    <submittedName>
        <fullName evidence="2">Uncharacterized protein</fullName>
    </submittedName>
</protein>
<accession>A0ABR4A5J4</accession>
<organism evidence="2 3">
    <name type="scientific">Stereocaulon virgatum</name>
    <dbReference type="NCBI Taxonomy" id="373712"/>
    <lineage>
        <taxon>Eukaryota</taxon>
        <taxon>Fungi</taxon>
        <taxon>Dikarya</taxon>
        <taxon>Ascomycota</taxon>
        <taxon>Pezizomycotina</taxon>
        <taxon>Lecanoromycetes</taxon>
        <taxon>OSLEUM clade</taxon>
        <taxon>Lecanoromycetidae</taxon>
        <taxon>Lecanorales</taxon>
        <taxon>Lecanorineae</taxon>
        <taxon>Stereocaulaceae</taxon>
        <taxon>Stereocaulon</taxon>
    </lineage>
</organism>
<evidence type="ECO:0000313" key="2">
    <source>
        <dbReference type="EMBL" id="KAL2040705.1"/>
    </source>
</evidence>
<evidence type="ECO:0000256" key="1">
    <source>
        <dbReference type="SAM" id="MobiDB-lite"/>
    </source>
</evidence>
<reference evidence="2 3" key="1">
    <citation type="submission" date="2024-09" db="EMBL/GenBank/DDBJ databases">
        <title>Rethinking Asexuality: The Enigmatic Case of Functional Sexual Genes in Lepraria (Stereocaulaceae).</title>
        <authorList>
            <person name="Doellman M."/>
            <person name="Sun Y."/>
            <person name="Barcenas-Pena A."/>
            <person name="Lumbsch H.T."/>
            <person name="Grewe F."/>
        </authorList>
    </citation>
    <scope>NUCLEOTIDE SEQUENCE [LARGE SCALE GENOMIC DNA]</scope>
    <source>
        <strain evidence="2 3">Mercado 3170</strain>
    </source>
</reference>
<gene>
    <name evidence="2" type="ORF">N7G274_006684</name>
</gene>
<name>A0ABR4A5J4_9LECA</name>
<feature type="compositionally biased region" description="Polar residues" evidence="1">
    <location>
        <begin position="122"/>
        <end position="142"/>
    </location>
</feature>
<feature type="compositionally biased region" description="Polar residues" evidence="1">
    <location>
        <begin position="83"/>
        <end position="94"/>
    </location>
</feature>
<feature type="region of interest" description="Disordered" evidence="1">
    <location>
        <begin position="1"/>
        <end position="144"/>
    </location>
</feature>
<keyword evidence="3" id="KW-1185">Reference proteome</keyword>
<dbReference type="Proteomes" id="UP001590950">
    <property type="component" value="Unassembled WGS sequence"/>
</dbReference>
<sequence length="215" mass="23429">MLVGYSCDKHLSKGTGQASDPPRLVRGDERKKLISPPSKTEPELLEEGGLRSTKPSDSRQNPPDAFVHTSKIGFSIAGPLPPSSRSSAAGSLQVSGRAPQTEDRAGSFFTAFPHANPPSAALTEQPSSSGREGKSSNPSRIQQVEIIDKSLQTNIMDGKDDTMSPHSTTIDHLQVSVSQDLPRGKNHQYAQSWLPQRWWNKSGLVLRWRPNAAQR</sequence>
<dbReference type="EMBL" id="JBEFKJ010000020">
    <property type="protein sequence ID" value="KAL2040705.1"/>
    <property type="molecule type" value="Genomic_DNA"/>
</dbReference>
<comment type="caution">
    <text evidence="2">The sequence shown here is derived from an EMBL/GenBank/DDBJ whole genome shotgun (WGS) entry which is preliminary data.</text>
</comment>